<evidence type="ECO:0000256" key="5">
    <source>
        <dbReference type="ARBA" id="ARBA00023136"/>
    </source>
</evidence>
<keyword evidence="2 8" id="KW-0812">Transmembrane</keyword>
<comment type="subcellular location">
    <subcellularLocation>
        <location evidence="1">Membrane</location>
        <topology evidence="1">Multi-pass membrane protein</topology>
    </subcellularLocation>
</comment>
<dbReference type="Gene3D" id="2.40.10.500">
    <property type="match status" value="1"/>
</dbReference>
<dbReference type="PANTHER" id="PTHR24104">
    <property type="entry name" value="E3 UBIQUITIN-PROTEIN LIGASE NHLRC1-RELATED"/>
    <property type="match status" value="1"/>
</dbReference>
<gene>
    <name evidence="10" type="ORF">L1F29_14420</name>
</gene>
<dbReference type="Gene3D" id="1.25.40.10">
    <property type="entry name" value="Tetratricopeptide repeat domain"/>
    <property type="match status" value="1"/>
</dbReference>
<feature type="domain" description="Yip1" evidence="9">
    <location>
        <begin position="515"/>
        <end position="682"/>
    </location>
</feature>
<feature type="repeat" description="NHL" evidence="6">
    <location>
        <begin position="131"/>
        <end position="168"/>
    </location>
</feature>
<sequence length="708" mass="80295">MMFPTRHSWKRRKDRSGRQEPGRKRPGRWLIRLVVMMSAWIAAGIMVSAPVLAMMPYETEYYDYNSGEWIDVQPIYVPHLYITGASDRGPSFSGPSDLYITGDDRVYVADTGNSRIVVLDRQGDVLTVIGTEEGPGKLKEPEGVFVDPSGQVYVADTGNSRIAVYDQYGNYVREFVRPESALLPDPSQYFFVPSKIVVDSRKVMYIVVKGSYQGIFRMNAEGEFTGFFGANKTPLTVMDRLKSTWMSKEQLEKEVAKRPPEVRNIALDSEGFIYTTTQEQYAGQVKRLNASGVNMLSGPPLANAWLVTDVAIDANGMLYALDYDTGKTTIYSPAGMPLFSFGDRQNTTMQFGVLSQPTSIIVNSGSDVWIADSHLNIIEVFRPTDFGMTALQAVKHDLDGNYSASKPHWQELISQNDNLSMAYRGLGHSLNREEDYKGALDYYRIAYDAKGFSSAYWNIRLLWIQQYFVYLAGSLVVGGWLLIRGVRLIKGWIASREWSPKLARYGSEISAAGYLLFHPYEGFYRLKDRKISFAVLAMFILLTVGVHLASTYGVGFVFKPVDRSQISLVWTLGLFIVPWITWVIANYLISTIKDGEGRLYEVLQTSIYAMVPFMVWIPLLTAISHILVLEERVIYDAGVQIVWYWVILMFFVMTQVIHNFEFMETARNMVISIATILLIWLFVTIMAGLGYNLFDFFGQLLREVKLYD</sequence>
<dbReference type="PANTHER" id="PTHR24104:SF25">
    <property type="entry name" value="PROTEIN LIN-41"/>
    <property type="match status" value="1"/>
</dbReference>
<dbReference type="Proteomes" id="UP001057877">
    <property type="component" value="Chromosome"/>
</dbReference>
<reference evidence="10" key="1">
    <citation type="submission" date="2022-01" db="EMBL/GenBank/DDBJ databases">
        <title>Paenibacillus spongiae sp. nov., isolated from marine sponge.</title>
        <authorList>
            <person name="Li Z."/>
            <person name="Zhang M."/>
        </authorList>
    </citation>
    <scope>NUCLEOTIDE SEQUENCE</scope>
    <source>
        <strain evidence="10">PHS-Z3</strain>
    </source>
</reference>
<proteinExistence type="predicted"/>
<dbReference type="Gene3D" id="2.120.10.30">
    <property type="entry name" value="TolB, C-terminal domain"/>
    <property type="match status" value="1"/>
</dbReference>
<dbReference type="InterPro" id="IPR011990">
    <property type="entry name" value="TPR-like_helical_dom_sf"/>
</dbReference>
<dbReference type="RefSeq" id="WP_258389002.1">
    <property type="nucleotide sequence ID" value="NZ_CP091430.1"/>
</dbReference>
<feature type="transmembrane region" description="Helical" evidence="8">
    <location>
        <begin position="467"/>
        <end position="486"/>
    </location>
</feature>
<keyword evidence="11" id="KW-1185">Reference proteome</keyword>
<evidence type="ECO:0000256" key="2">
    <source>
        <dbReference type="ARBA" id="ARBA00022692"/>
    </source>
</evidence>
<evidence type="ECO:0000256" key="7">
    <source>
        <dbReference type="SAM" id="MobiDB-lite"/>
    </source>
</evidence>
<dbReference type="PROSITE" id="PS51125">
    <property type="entry name" value="NHL"/>
    <property type="match status" value="2"/>
</dbReference>
<evidence type="ECO:0000313" key="10">
    <source>
        <dbReference type="EMBL" id="UVI32951.1"/>
    </source>
</evidence>
<name>A0ABY5SG41_9BACL</name>
<feature type="transmembrane region" description="Helical" evidence="8">
    <location>
        <begin position="670"/>
        <end position="694"/>
    </location>
</feature>
<dbReference type="EMBL" id="CP091430">
    <property type="protein sequence ID" value="UVI32951.1"/>
    <property type="molecule type" value="Genomic_DNA"/>
</dbReference>
<keyword evidence="3" id="KW-0677">Repeat</keyword>
<evidence type="ECO:0000256" key="3">
    <source>
        <dbReference type="ARBA" id="ARBA00022737"/>
    </source>
</evidence>
<evidence type="ECO:0000256" key="4">
    <source>
        <dbReference type="ARBA" id="ARBA00022989"/>
    </source>
</evidence>
<dbReference type="InterPro" id="IPR050952">
    <property type="entry name" value="TRIM-NHL_E3_ligases"/>
</dbReference>
<feature type="region of interest" description="Disordered" evidence="7">
    <location>
        <begin position="1"/>
        <end position="23"/>
    </location>
</feature>
<evidence type="ECO:0000313" key="11">
    <source>
        <dbReference type="Proteomes" id="UP001057877"/>
    </source>
</evidence>
<evidence type="ECO:0000256" key="1">
    <source>
        <dbReference type="ARBA" id="ARBA00004141"/>
    </source>
</evidence>
<feature type="transmembrane region" description="Helical" evidence="8">
    <location>
        <begin position="610"/>
        <end position="629"/>
    </location>
</feature>
<dbReference type="SUPFAM" id="SSF63829">
    <property type="entry name" value="Calcium-dependent phosphotriesterase"/>
    <property type="match status" value="1"/>
</dbReference>
<feature type="transmembrane region" description="Helical" evidence="8">
    <location>
        <begin position="567"/>
        <end position="589"/>
    </location>
</feature>
<evidence type="ECO:0000256" key="8">
    <source>
        <dbReference type="SAM" id="Phobius"/>
    </source>
</evidence>
<feature type="repeat" description="NHL" evidence="6">
    <location>
        <begin position="92"/>
        <end position="122"/>
    </location>
</feature>
<keyword evidence="4 8" id="KW-1133">Transmembrane helix</keyword>
<dbReference type="CDD" id="cd05819">
    <property type="entry name" value="NHL"/>
    <property type="match status" value="1"/>
</dbReference>
<dbReference type="Pfam" id="PF01436">
    <property type="entry name" value="NHL"/>
    <property type="match status" value="2"/>
</dbReference>
<accession>A0ABY5SG41</accession>
<dbReference type="InterPro" id="IPR001258">
    <property type="entry name" value="NHL_repeat"/>
</dbReference>
<dbReference type="InterPro" id="IPR006977">
    <property type="entry name" value="Yip1_dom"/>
</dbReference>
<keyword evidence="5 8" id="KW-0472">Membrane</keyword>
<dbReference type="SUPFAM" id="SSF81901">
    <property type="entry name" value="HCP-like"/>
    <property type="match status" value="1"/>
</dbReference>
<dbReference type="InterPro" id="IPR011042">
    <property type="entry name" value="6-blade_b-propeller_TolB-like"/>
</dbReference>
<protein>
    <submittedName>
        <fullName evidence="10">6-bladed beta-propeller</fullName>
    </submittedName>
</protein>
<evidence type="ECO:0000259" key="9">
    <source>
        <dbReference type="Pfam" id="PF04893"/>
    </source>
</evidence>
<evidence type="ECO:0000256" key="6">
    <source>
        <dbReference type="PROSITE-ProRule" id="PRU00504"/>
    </source>
</evidence>
<organism evidence="10 11">
    <name type="scientific">Paenibacillus spongiae</name>
    <dbReference type="NCBI Taxonomy" id="2909671"/>
    <lineage>
        <taxon>Bacteria</taxon>
        <taxon>Bacillati</taxon>
        <taxon>Bacillota</taxon>
        <taxon>Bacilli</taxon>
        <taxon>Bacillales</taxon>
        <taxon>Paenibacillaceae</taxon>
        <taxon>Paenibacillus</taxon>
    </lineage>
</organism>
<dbReference type="Pfam" id="PF04893">
    <property type="entry name" value="Yip1"/>
    <property type="match status" value="1"/>
</dbReference>
<feature type="transmembrane region" description="Helical" evidence="8">
    <location>
        <begin position="533"/>
        <end position="555"/>
    </location>
</feature>
<feature type="transmembrane region" description="Helical" evidence="8">
    <location>
        <begin position="641"/>
        <end position="658"/>
    </location>
</feature>